<comment type="similarity">
    <text evidence="2">Belongs to the bacterial solute-binding protein 1 family.</text>
</comment>
<evidence type="ECO:0000256" key="4">
    <source>
        <dbReference type="ARBA" id="ARBA00022729"/>
    </source>
</evidence>
<comment type="caution">
    <text evidence="5">The sequence shown here is derived from an EMBL/GenBank/DDBJ whole genome shotgun (WGS) entry which is preliminary data.</text>
</comment>
<dbReference type="SUPFAM" id="SSF53850">
    <property type="entry name" value="Periplasmic binding protein-like II"/>
    <property type="match status" value="1"/>
</dbReference>
<dbReference type="Gene3D" id="3.40.190.10">
    <property type="entry name" value="Periplasmic binding protein-like II"/>
    <property type="match status" value="2"/>
</dbReference>
<dbReference type="EMBL" id="JAGSOY010000011">
    <property type="protein sequence ID" value="MBU2710839.1"/>
    <property type="molecule type" value="Genomic_DNA"/>
</dbReference>
<sequence length="417" mass="48936">MLTMIKMLRKQLTVFFVLAIQSFQIYGTQQNFLDVTILTVGIEQGKAFRYLAREFEQRYPSVKVRILPENDTNYKAKLMTWLTAKEGPDVMFWQGGERLFNLVRQDHILSIDDLWQQQQWEKGFSQGIKNLVNFNGSYYAIPISYYHWGIYYNEDIFRDYHLSPPNNWQALIKVCDTLSKSGKKPIILGNKGLWPAMAWFDYLNLRINGINFHNRLLQGKESFLQPKVKSVFTYWKELLDHNCLTTDYIDEEWFDILPEITRKNAAMILIGHFIVSRAGALTKKLKLFHFPIINPNIPIYEEAPTDLFFIPKNTKNLIHAKHFLEMLGSPNVQHHFNRIMKNIPPHLASPIEPMSLIQQGKKQLDNAEGITQYFDRDSKKEFVDLVLPAINSFLEHRDINKITSELEDFRVRTFLPN</sequence>
<name>A0ABS5Z9X0_9GAMM</name>
<evidence type="ECO:0000313" key="5">
    <source>
        <dbReference type="EMBL" id="MBU2710839.1"/>
    </source>
</evidence>
<accession>A0ABS5Z9X0</accession>
<dbReference type="InterPro" id="IPR050490">
    <property type="entry name" value="Bact_solute-bd_prot1"/>
</dbReference>
<gene>
    <name evidence="5" type="ORF">KCG35_07190</name>
</gene>
<evidence type="ECO:0000256" key="2">
    <source>
        <dbReference type="ARBA" id="ARBA00008520"/>
    </source>
</evidence>
<dbReference type="PROSITE" id="PS01037">
    <property type="entry name" value="SBP_BACTERIAL_1"/>
    <property type="match status" value="1"/>
</dbReference>
<dbReference type="InterPro" id="IPR006061">
    <property type="entry name" value="SBP_1_CS"/>
</dbReference>
<keyword evidence="4" id="KW-0732">Signal</keyword>
<evidence type="ECO:0000313" key="6">
    <source>
        <dbReference type="Proteomes" id="UP000690515"/>
    </source>
</evidence>
<protein>
    <submittedName>
        <fullName evidence="5">Carbohydrate ABC transporter substrate-binding protein</fullName>
    </submittedName>
</protein>
<evidence type="ECO:0000256" key="3">
    <source>
        <dbReference type="ARBA" id="ARBA00022448"/>
    </source>
</evidence>
<comment type="subcellular location">
    <subcellularLocation>
        <location evidence="1">Periplasm</location>
    </subcellularLocation>
</comment>
<dbReference type="InterPro" id="IPR006059">
    <property type="entry name" value="SBP"/>
</dbReference>
<evidence type="ECO:0000256" key="1">
    <source>
        <dbReference type="ARBA" id="ARBA00004418"/>
    </source>
</evidence>
<dbReference type="Proteomes" id="UP000690515">
    <property type="component" value="Unassembled WGS sequence"/>
</dbReference>
<reference evidence="5 6" key="1">
    <citation type="submission" date="2021-04" db="EMBL/GenBank/DDBJ databases">
        <authorList>
            <person name="Pira H."/>
            <person name="Risdian C."/>
            <person name="Wink J."/>
        </authorList>
    </citation>
    <scope>NUCLEOTIDE SEQUENCE [LARGE SCALE GENOMIC DNA]</scope>
    <source>
        <strain evidence="5 6">WH53</strain>
    </source>
</reference>
<keyword evidence="6" id="KW-1185">Reference proteome</keyword>
<keyword evidence="3" id="KW-0813">Transport</keyword>
<organism evidence="5 6">
    <name type="scientific">Zooshikella harenae</name>
    <dbReference type="NCBI Taxonomy" id="2827238"/>
    <lineage>
        <taxon>Bacteria</taxon>
        <taxon>Pseudomonadati</taxon>
        <taxon>Pseudomonadota</taxon>
        <taxon>Gammaproteobacteria</taxon>
        <taxon>Oceanospirillales</taxon>
        <taxon>Zooshikellaceae</taxon>
        <taxon>Zooshikella</taxon>
    </lineage>
</organism>
<dbReference type="Pfam" id="PF01547">
    <property type="entry name" value="SBP_bac_1"/>
    <property type="match status" value="1"/>
</dbReference>
<proteinExistence type="inferred from homology"/>
<dbReference type="PANTHER" id="PTHR43649">
    <property type="entry name" value="ARABINOSE-BINDING PROTEIN-RELATED"/>
    <property type="match status" value="1"/>
</dbReference>
<dbReference type="PANTHER" id="PTHR43649:SF14">
    <property type="entry name" value="BLR3389 PROTEIN"/>
    <property type="match status" value="1"/>
</dbReference>